<accession>A0A2G4F5W3</accession>
<protein>
    <submittedName>
        <fullName evidence="2">Uncharacterized protein</fullName>
    </submittedName>
</protein>
<name>A0A2G4F5W3_9CYAN</name>
<dbReference type="RefSeq" id="WP_096829055.1">
    <property type="nucleotide sequence ID" value="NZ_NXIB02000004.1"/>
</dbReference>
<dbReference type="OrthoDB" id="7064021at2"/>
<evidence type="ECO:0000256" key="1">
    <source>
        <dbReference type="SAM" id="Phobius"/>
    </source>
</evidence>
<proteinExistence type="predicted"/>
<keyword evidence="1" id="KW-0812">Transmembrane</keyword>
<comment type="caution">
    <text evidence="2">The sequence shown here is derived from an EMBL/GenBank/DDBJ whole genome shotgun (WGS) entry which is preliminary data.</text>
</comment>
<feature type="transmembrane region" description="Helical" evidence="1">
    <location>
        <begin position="148"/>
        <end position="169"/>
    </location>
</feature>
<sequence length="198" mass="22199">MVEILIWSLMVGSLGLESVIAGKFVNREQLARRQKSDEEEEVLTRYESQEEHLAGRDHSLSNGNSIADGTVLEYKIVRASSDLFRNPAIFQRLCREEAEFGWILLEKLDDRRVRFKRAIALRDTQRPDLPPFDPYRTHYGPMLNGTNLAGAIVFLSAMLLPAVLGYTLVSTTLIKSRSNLAPAPIQSMPSPGTPDNTN</sequence>
<evidence type="ECO:0000313" key="3">
    <source>
        <dbReference type="Proteomes" id="UP000226442"/>
    </source>
</evidence>
<keyword evidence="1" id="KW-1133">Transmembrane helix</keyword>
<dbReference type="EMBL" id="NXIB02000004">
    <property type="protein sequence ID" value="PHX57183.1"/>
    <property type="molecule type" value="Genomic_DNA"/>
</dbReference>
<dbReference type="AlphaFoldDB" id="A0A2G4F5W3"/>
<organism evidence="2 3">
    <name type="scientific">Tychonema bourrellyi FEM_GT703</name>
    <dbReference type="NCBI Taxonomy" id="2040638"/>
    <lineage>
        <taxon>Bacteria</taxon>
        <taxon>Bacillati</taxon>
        <taxon>Cyanobacteriota</taxon>
        <taxon>Cyanophyceae</taxon>
        <taxon>Oscillatoriophycideae</taxon>
        <taxon>Oscillatoriales</taxon>
        <taxon>Microcoleaceae</taxon>
        <taxon>Tychonema</taxon>
    </lineage>
</organism>
<gene>
    <name evidence="2" type="ORF">CP500_001260</name>
</gene>
<reference evidence="2" key="1">
    <citation type="submission" date="2017-10" db="EMBL/GenBank/DDBJ databases">
        <title>Draft genome sequence of the planktic cyanobacteria Tychonema bourrellyi isolated from alpine lentic freshwater.</title>
        <authorList>
            <person name="Tett A."/>
            <person name="Armanini F."/>
            <person name="Asnicar F."/>
            <person name="Boscaini A."/>
            <person name="Pasolli E."/>
            <person name="Zolfo M."/>
            <person name="Donati C."/>
            <person name="Salmaso N."/>
            <person name="Segata N."/>
        </authorList>
    </citation>
    <scope>NUCLEOTIDE SEQUENCE</scope>
    <source>
        <strain evidence="2">FEM_GT703</strain>
    </source>
</reference>
<keyword evidence="3" id="KW-1185">Reference proteome</keyword>
<keyword evidence="1" id="KW-0472">Membrane</keyword>
<dbReference type="Proteomes" id="UP000226442">
    <property type="component" value="Unassembled WGS sequence"/>
</dbReference>
<evidence type="ECO:0000313" key="2">
    <source>
        <dbReference type="EMBL" id="PHX57183.1"/>
    </source>
</evidence>